<sequence length="114" mass="13229">MLPHLAKSFQAAKSQVGLDQHQVRRWNSWHRFTTLAMAALAVLTICAADAATRTAAADLIDLIVNEIRRLLNTLIIQPIRDHAHHLSWSQWRRRHQARARRAHYTRRLSVELQL</sequence>
<evidence type="ECO:0008006" key="3">
    <source>
        <dbReference type="Google" id="ProtNLM"/>
    </source>
</evidence>
<comment type="caution">
    <text evidence="1">The sequence shown here is derived from an EMBL/GenBank/DDBJ whole genome shotgun (WGS) entry which is preliminary data.</text>
</comment>
<name>A0ABP8DW75_9ACTN</name>
<organism evidence="1 2">
    <name type="scientific">Dactylosporangium darangshiense</name>
    <dbReference type="NCBI Taxonomy" id="579108"/>
    <lineage>
        <taxon>Bacteria</taxon>
        <taxon>Bacillati</taxon>
        <taxon>Actinomycetota</taxon>
        <taxon>Actinomycetes</taxon>
        <taxon>Micromonosporales</taxon>
        <taxon>Micromonosporaceae</taxon>
        <taxon>Dactylosporangium</taxon>
    </lineage>
</organism>
<reference evidence="2" key="1">
    <citation type="journal article" date="2019" name="Int. J. Syst. Evol. Microbiol.">
        <title>The Global Catalogue of Microorganisms (GCM) 10K type strain sequencing project: providing services to taxonomists for standard genome sequencing and annotation.</title>
        <authorList>
            <consortium name="The Broad Institute Genomics Platform"/>
            <consortium name="The Broad Institute Genome Sequencing Center for Infectious Disease"/>
            <person name="Wu L."/>
            <person name="Ma J."/>
        </authorList>
    </citation>
    <scope>NUCLEOTIDE SEQUENCE [LARGE SCALE GENOMIC DNA]</scope>
    <source>
        <strain evidence="2">JCM 17441</strain>
    </source>
</reference>
<proteinExistence type="predicted"/>
<dbReference type="RefSeq" id="WP_345144666.1">
    <property type="nucleotide sequence ID" value="NZ_JBHTFY010000001.1"/>
</dbReference>
<protein>
    <recommendedName>
        <fullName evidence="3">Transposase</fullName>
    </recommendedName>
</protein>
<dbReference type="EMBL" id="BAABAT010000112">
    <property type="protein sequence ID" value="GAA4264201.1"/>
    <property type="molecule type" value="Genomic_DNA"/>
</dbReference>
<accession>A0ABP8DW75</accession>
<keyword evidence="2" id="KW-1185">Reference proteome</keyword>
<evidence type="ECO:0000313" key="1">
    <source>
        <dbReference type="EMBL" id="GAA4264201.1"/>
    </source>
</evidence>
<gene>
    <name evidence="1" type="ORF">GCM10022255_115650</name>
</gene>
<dbReference type="Proteomes" id="UP001500620">
    <property type="component" value="Unassembled WGS sequence"/>
</dbReference>
<evidence type="ECO:0000313" key="2">
    <source>
        <dbReference type="Proteomes" id="UP001500620"/>
    </source>
</evidence>